<protein>
    <recommendedName>
        <fullName evidence="2">Amine oxidase domain-containing protein</fullName>
    </recommendedName>
</protein>
<organism evidence="3 4">
    <name type="scientific">Neonectria punicea</name>
    <dbReference type="NCBI Taxonomy" id="979145"/>
    <lineage>
        <taxon>Eukaryota</taxon>
        <taxon>Fungi</taxon>
        <taxon>Dikarya</taxon>
        <taxon>Ascomycota</taxon>
        <taxon>Pezizomycotina</taxon>
        <taxon>Sordariomycetes</taxon>
        <taxon>Hypocreomycetidae</taxon>
        <taxon>Hypocreales</taxon>
        <taxon>Nectriaceae</taxon>
        <taxon>Neonectria</taxon>
    </lineage>
</organism>
<dbReference type="Gene3D" id="3.90.660.10">
    <property type="match status" value="2"/>
</dbReference>
<name>A0ABR1HKH6_9HYPO</name>
<dbReference type="Gene3D" id="3.50.50.60">
    <property type="entry name" value="FAD/NAD(P)-binding domain"/>
    <property type="match status" value="1"/>
</dbReference>
<dbReference type="SUPFAM" id="SSF51905">
    <property type="entry name" value="FAD/NAD(P)-binding domain"/>
    <property type="match status" value="1"/>
</dbReference>
<dbReference type="InterPro" id="IPR036188">
    <property type="entry name" value="FAD/NAD-bd_sf"/>
</dbReference>
<dbReference type="Pfam" id="PF01593">
    <property type="entry name" value="Amino_oxidase"/>
    <property type="match status" value="1"/>
</dbReference>
<dbReference type="PANTHER" id="PTHR10742:SF342">
    <property type="entry name" value="AMINE OXIDASE"/>
    <property type="match status" value="1"/>
</dbReference>
<evidence type="ECO:0000256" key="1">
    <source>
        <dbReference type="SAM" id="MobiDB-lite"/>
    </source>
</evidence>
<dbReference type="SUPFAM" id="SSF54373">
    <property type="entry name" value="FAD-linked reductases, C-terminal domain"/>
    <property type="match status" value="1"/>
</dbReference>
<evidence type="ECO:0000259" key="2">
    <source>
        <dbReference type="Pfam" id="PF01593"/>
    </source>
</evidence>
<gene>
    <name evidence="3" type="ORF">QQX98_002081</name>
</gene>
<dbReference type="EMBL" id="JAZAVJ010000021">
    <property type="protein sequence ID" value="KAK7421614.1"/>
    <property type="molecule type" value="Genomic_DNA"/>
</dbReference>
<sequence>MGKKEILKTNSYKHQWARHVARKTLQDDLATARALVKDATSRIDNLPITLDGKESVTKLLTKTKEFTGLGFVLPEEGKLKIGIVGAGVGGLFTAMVLDWLNERVQGLDIDYDIIEAAGEERLGGRLYTHKFSEKEHDYYDVGAMRFPNNEIMTRTFQLFKLLGLEPGKGGLIPYYLPDEDDKVCPSYFNDVNCVGYIWNREGLEDPFRINTGLSKKDEIPEEYVVVPKARIVLIGVRLLKKDPAKLVSASLYDFIKDTIEKFDNSRDEIENGESQGDGEQGTKLWKHLMKADNMSVHQFLSSTDNGPDMTRGPGYNYNTIEWLETVTYGTGWYDQALSECVLDELDFATPEQEEGKPKRNFWYCVDGGGQRIARLMAEKVKKPVQLNSQVVAINANVSKRRDPNTYVPMTLDIKRTNPGSKQADVRKEDYFAVLNSTTLPALQRMNLKDAGLLWGTKQAIRSLGYGASCKVAIKFSTPWWQIEPFNINKGGLSRTDLPVRVCVYPSYNISEIEEHWDPKGSSVLLCSYTWGQDAQRLGSLISPDTPDNEEQLKGVLLHNLALLHANEKMSYDELMVLLDKQYETHHAWDWYRDQNMSGAFAYFGPGQFSNMWEEIIKPNAFGQLYMIGEAASSHHAWIVGALESVIRAIYVMFEGLNSNDPNYEAYTEVMNLLSQAPQEQQEGELPSGLPFYPLPEEMPKRQDSTERGAPQTNDPAVKDKPLTYPAAIASLSLIESYFELVYSAQAA</sequence>
<dbReference type="Proteomes" id="UP001498476">
    <property type="component" value="Unassembled WGS sequence"/>
</dbReference>
<dbReference type="PANTHER" id="PTHR10742">
    <property type="entry name" value="FLAVIN MONOAMINE OXIDASE"/>
    <property type="match status" value="1"/>
</dbReference>
<proteinExistence type="predicted"/>
<evidence type="ECO:0000313" key="3">
    <source>
        <dbReference type="EMBL" id="KAK7421614.1"/>
    </source>
</evidence>
<reference evidence="3 4" key="1">
    <citation type="journal article" date="2025" name="Microbiol. Resour. Announc.">
        <title>Draft genome sequences for Neonectria magnoliae and Neonectria punicea, canker pathogens of Liriodendron tulipifera and Acer saccharum in West Virginia.</title>
        <authorList>
            <person name="Petronek H.M."/>
            <person name="Kasson M.T."/>
            <person name="Metheny A.M."/>
            <person name="Stauder C.M."/>
            <person name="Lovett B."/>
            <person name="Lynch S.C."/>
            <person name="Garnas J.R."/>
            <person name="Kasson L.R."/>
            <person name="Stajich J.E."/>
        </authorList>
    </citation>
    <scope>NUCLEOTIDE SEQUENCE [LARGE SCALE GENOMIC DNA]</scope>
    <source>
        <strain evidence="3 4">NRRL 64653</strain>
    </source>
</reference>
<feature type="domain" description="Amine oxidase" evidence="2">
    <location>
        <begin position="109"/>
        <end position="648"/>
    </location>
</feature>
<feature type="compositionally biased region" description="Basic and acidic residues" evidence="1">
    <location>
        <begin position="697"/>
        <end position="706"/>
    </location>
</feature>
<dbReference type="Gene3D" id="1.10.10.1620">
    <property type="match status" value="1"/>
</dbReference>
<keyword evidence="4" id="KW-1185">Reference proteome</keyword>
<feature type="region of interest" description="Disordered" evidence="1">
    <location>
        <begin position="677"/>
        <end position="719"/>
    </location>
</feature>
<evidence type="ECO:0000313" key="4">
    <source>
        <dbReference type="Proteomes" id="UP001498476"/>
    </source>
</evidence>
<comment type="caution">
    <text evidence="3">The sequence shown here is derived from an EMBL/GenBank/DDBJ whole genome shotgun (WGS) entry which is preliminary data.</text>
</comment>
<dbReference type="InterPro" id="IPR050281">
    <property type="entry name" value="Flavin_monoamine_oxidase"/>
</dbReference>
<accession>A0ABR1HKH6</accession>
<dbReference type="InterPro" id="IPR002937">
    <property type="entry name" value="Amino_oxidase"/>
</dbReference>